<organism evidence="2 3">
    <name type="scientific">Mycena albidolilacea</name>
    <dbReference type="NCBI Taxonomy" id="1033008"/>
    <lineage>
        <taxon>Eukaryota</taxon>
        <taxon>Fungi</taxon>
        <taxon>Dikarya</taxon>
        <taxon>Basidiomycota</taxon>
        <taxon>Agaricomycotina</taxon>
        <taxon>Agaricomycetes</taxon>
        <taxon>Agaricomycetidae</taxon>
        <taxon>Agaricales</taxon>
        <taxon>Marasmiineae</taxon>
        <taxon>Mycenaceae</taxon>
        <taxon>Mycena</taxon>
    </lineage>
</organism>
<feature type="compositionally biased region" description="Polar residues" evidence="1">
    <location>
        <begin position="540"/>
        <end position="561"/>
    </location>
</feature>
<feature type="compositionally biased region" description="Polar residues" evidence="1">
    <location>
        <begin position="386"/>
        <end position="400"/>
    </location>
</feature>
<feature type="compositionally biased region" description="Low complexity" evidence="1">
    <location>
        <begin position="562"/>
        <end position="575"/>
    </location>
</feature>
<dbReference type="InterPro" id="IPR053060">
    <property type="entry name" value="Cytokinesis_Signaling_Reg"/>
</dbReference>
<feature type="region of interest" description="Disordered" evidence="1">
    <location>
        <begin position="369"/>
        <end position="463"/>
    </location>
</feature>
<dbReference type="PANTHER" id="PTHR36419">
    <property type="entry name" value="ARRESTIN FAMILY PROTEIN 1"/>
    <property type="match status" value="1"/>
</dbReference>
<protein>
    <recommendedName>
        <fullName evidence="4">Arrestin C-terminal-like domain-containing protein</fullName>
    </recommendedName>
</protein>
<proteinExistence type="predicted"/>
<dbReference type="AlphaFoldDB" id="A0AAD7A4S8"/>
<feature type="region of interest" description="Disordered" evidence="1">
    <location>
        <begin position="851"/>
        <end position="900"/>
    </location>
</feature>
<feature type="compositionally biased region" description="Polar residues" evidence="1">
    <location>
        <begin position="645"/>
        <end position="657"/>
    </location>
</feature>
<feature type="region of interest" description="Disordered" evidence="1">
    <location>
        <begin position="477"/>
        <end position="512"/>
    </location>
</feature>
<feature type="compositionally biased region" description="Pro residues" evidence="1">
    <location>
        <begin position="888"/>
        <end position="900"/>
    </location>
</feature>
<reference evidence="2" key="1">
    <citation type="submission" date="2023-03" db="EMBL/GenBank/DDBJ databases">
        <title>Massive genome expansion in bonnet fungi (Mycena s.s.) driven by repeated elements and novel gene families across ecological guilds.</title>
        <authorList>
            <consortium name="Lawrence Berkeley National Laboratory"/>
            <person name="Harder C.B."/>
            <person name="Miyauchi S."/>
            <person name="Viragh M."/>
            <person name="Kuo A."/>
            <person name="Thoen E."/>
            <person name="Andreopoulos B."/>
            <person name="Lu D."/>
            <person name="Skrede I."/>
            <person name="Drula E."/>
            <person name="Henrissat B."/>
            <person name="Morin E."/>
            <person name="Kohler A."/>
            <person name="Barry K."/>
            <person name="LaButti K."/>
            <person name="Morin E."/>
            <person name="Salamov A."/>
            <person name="Lipzen A."/>
            <person name="Mereny Z."/>
            <person name="Hegedus B."/>
            <person name="Baldrian P."/>
            <person name="Stursova M."/>
            <person name="Weitz H."/>
            <person name="Taylor A."/>
            <person name="Grigoriev I.V."/>
            <person name="Nagy L.G."/>
            <person name="Martin F."/>
            <person name="Kauserud H."/>
        </authorList>
    </citation>
    <scope>NUCLEOTIDE SEQUENCE</scope>
    <source>
        <strain evidence="2">CBHHK002</strain>
    </source>
</reference>
<evidence type="ECO:0008006" key="4">
    <source>
        <dbReference type="Google" id="ProtNLM"/>
    </source>
</evidence>
<comment type="caution">
    <text evidence="2">The sequence shown here is derived from an EMBL/GenBank/DDBJ whole genome shotgun (WGS) entry which is preliminary data.</text>
</comment>
<keyword evidence="3" id="KW-1185">Reference proteome</keyword>
<evidence type="ECO:0000256" key="1">
    <source>
        <dbReference type="SAM" id="MobiDB-lite"/>
    </source>
</evidence>
<dbReference type="Gene3D" id="2.60.40.640">
    <property type="match status" value="1"/>
</dbReference>
<evidence type="ECO:0000313" key="3">
    <source>
        <dbReference type="Proteomes" id="UP001218218"/>
    </source>
</evidence>
<sequence>MSSQVKLTLRPPPNVDFVHGYPGIPPGPDRPQAAVKGAIEVRVGPQGAKAKWVRIELRKVETLPGGGVVNTFHDFVGPSPVNLWSASEEYGLLRSQDFPFSIRIPESIPPSIDLQNRAGINYELLASVCTKGKKGFLRKRKSVVVSTQADILIDKHELHSTWPVYCQPETRSIPQEGVTLSVERNATCYGPGDRVALFATVKSDALHTVILRGFELTLKESTIFRAGPYTSGKKSAPQVRVVTISENKFPVNATLYGGTQHRTELACMISPDHTTTTLNAARHIDITYTLSVKALMGTGTPLIMDLPVIVSNWQRAVSAEAIRRIGPAPSLSLLPNNPPRRAEETQPQTFAGRDPVVNRTVAANAYNTMPVSSPANLPPVDEFGGYTNSKPTHRTTNSRSSADEAGGSTARPGGRRPGSADRNRFTITNAPADMIPEDPPAQRAPATAPKGTAPRNKAWPTAEDEKARLYEEARRNVEKTQGLAARGASPPPVRANTPPRAAAAAPANRWPTAEEEKLRLFNEAQEAVKKTQGLEFYSGPSRSGSYQASTHGRSNSDLANDSSSKPASAAAGGSSRLRNDSGQQASTAPKVPQYMTADQEKAALKRYHEAKQAVGRVQGYVSDEPASGSSPVAYDSLFPSPALPSGSSANAPNSTGDSPPPFEAGSPNVAQLSEKERLRRAYAAQDAAALQNNRPANDAPPPFSGGPQPSAFAEKQMLQKKFEAQDAEARRVAGVPQPPPRKVSNSSLSRPTPPSPGAVKVLTALEEKALLKAKFDAEDAPKPKVNGNSHSVYTNGGGLSSPSSSASAPSTPPVPPPLKPRPPVEYIQETQEEDLRVSRFVTAGVVPAEQILPSTLSPSPSLLRKSTSPGLDVSPFTPFTPGFDSKLPGPPPPLPPKPAE</sequence>
<dbReference type="Proteomes" id="UP001218218">
    <property type="component" value="Unassembled WGS sequence"/>
</dbReference>
<feature type="region of interest" description="Disordered" evidence="1">
    <location>
        <begin position="532"/>
        <end position="603"/>
    </location>
</feature>
<dbReference type="PANTHER" id="PTHR36419:SF1">
    <property type="entry name" value="RHO1 GEF LOCALIZING PROTEIN 1"/>
    <property type="match status" value="1"/>
</dbReference>
<dbReference type="InterPro" id="IPR014752">
    <property type="entry name" value="Arrestin-like_C"/>
</dbReference>
<feature type="compositionally biased region" description="Pro residues" evidence="1">
    <location>
        <begin position="810"/>
        <end position="823"/>
    </location>
</feature>
<name>A0AAD7A4S8_9AGAR</name>
<feature type="region of interest" description="Disordered" evidence="1">
    <location>
        <begin position="621"/>
        <end position="761"/>
    </location>
</feature>
<feature type="compositionally biased region" description="Basic and acidic residues" evidence="1">
    <location>
        <begin position="720"/>
        <end position="731"/>
    </location>
</feature>
<feature type="region of interest" description="Disordered" evidence="1">
    <location>
        <begin position="328"/>
        <end position="356"/>
    </location>
</feature>
<feature type="compositionally biased region" description="Low complexity" evidence="1">
    <location>
        <begin position="681"/>
        <end position="694"/>
    </location>
</feature>
<feature type="compositionally biased region" description="Low complexity" evidence="1">
    <location>
        <begin position="494"/>
        <end position="511"/>
    </location>
</feature>
<dbReference type="EMBL" id="JARIHO010000016">
    <property type="protein sequence ID" value="KAJ7349477.1"/>
    <property type="molecule type" value="Genomic_DNA"/>
</dbReference>
<feature type="compositionally biased region" description="Low complexity" evidence="1">
    <location>
        <begin position="852"/>
        <end position="869"/>
    </location>
</feature>
<evidence type="ECO:0000313" key="2">
    <source>
        <dbReference type="EMBL" id="KAJ7349477.1"/>
    </source>
</evidence>
<feature type="compositionally biased region" description="Low complexity" evidence="1">
    <location>
        <begin position="800"/>
        <end position="809"/>
    </location>
</feature>
<dbReference type="GO" id="GO:0000935">
    <property type="term" value="C:division septum"/>
    <property type="evidence" value="ECO:0007669"/>
    <property type="project" value="TreeGrafter"/>
</dbReference>
<feature type="region of interest" description="Disordered" evidence="1">
    <location>
        <begin position="775"/>
        <end position="823"/>
    </location>
</feature>
<dbReference type="GO" id="GO:0000917">
    <property type="term" value="P:division septum assembly"/>
    <property type="evidence" value="ECO:0007669"/>
    <property type="project" value="TreeGrafter"/>
</dbReference>
<accession>A0AAD7A4S8</accession>
<gene>
    <name evidence="2" type="ORF">DFH08DRAFT_145356</name>
</gene>